<reference evidence="2 3" key="2">
    <citation type="journal article" date="2010" name="Nucleic Acids Res.">
        <title>BeetleBase in 2010: revisions to provide comprehensive genomic information for Tribolium castaneum.</title>
        <authorList>
            <person name="Kim H.S."/>
            <person name="Murphy T."/>
            <person name="Xia J."/>
            <person name="Caragea D."/>
            <person name="Park Y."/>
            <person name="Beeman R.W."/>
            <person name="Lorenzen M.D."/>
            <person name="Butcher S."/>
            <person name="Manak J.R."/>
            <person name="Brown S.J."/>
        </authorList>
    </citation>
    <scope>NUCLEOTIDE SEQUENCE [LARGE SCALE GENOMIC DNA]</scope>
    <source>
        <strain evidence="2 3">Georgia GA2</strain>
    </source>
</reference>
<reference evidence="2" key="3">
    <citation type="submission" date="2014-11" db="EMBL/GenBank/DDBJ databases">
        <title>Tools and pipelines for BioNano data: molecule assembly pipeline and FASTA super scaffolding tool.</title>
        <authorList>
            <person name="Shelton J.M."/>
            <person name="Herndon N."/>
            <person name="Coleman C."/>
            <person name="Lu N."/>
            <person name="Brown S.J."/>
        </authorList>
    </citation>
    <scope>NUCLEOTIDE SEQUENCE</scope>
    <source>
        <strain evidence="2">Georgia GA2</strain>
    </source>
</reference>
<dbReference type="Proteomes" id="UP000007266">
    <property type="component" value="Unassembled WGS sequence"/>
</dbReference>
<reference evidence="2 3" key="1">
    <citation type="journal article" date="2008" name="Nature">
        <title>The genome of the model beetle and pest Tribolium castaneum.</title>
        <authorList>
            <consortium name="Tribolium Genome Sequencing Consortium"/>
            <person name="Richards S."/>
            <person name="Gibbs R.A."/>
            <person name="Weinstock G.M."/>
            <person name="Brown S.J."/>
            <person name="Denell R."/>
            <person name="Beeman R.W."/>
            <person name="Gibbs R."/>
            <person name="Beeman R.W."/>
            <person name="Brown S.J."/>
            <person name="Bucher G."/>
            <person name="Friedrich M."/>
            <person name="Grimmelikhuijzen C.J."/>
            <person name="Klingler M."/>
            <person name="Lorenzen M."/>
            <person name="Richards S."/>
            <person name="Roth S."/>
            <person name="Schroder R."/>
            <person name="Tautz D."/>
            <person name="Zdobnov E.M."/>
            <person name="Muzny D."/>
            <person name="Gibbs R.A."/>
            <person name="Weinstock G.M."/>
            <person name="Attaway T."/>
            <person name="Bell S."/>
            <person name="Buhay C.J."/>
            <person name="Chandrabose M.N."/>
            <person name="Chavez D."/>
            <person name="Clerk-Blankenburg K.P."/>
            <person name="Cree A."/>
            <person name="Dao M."/>
            <person name="Davis C."/>
            <person name="Chacko J."/>
            <person name="Dinh H."/>
            <person name="Dugan-Rocha S."/>
            <person name="Fowler G."/>
            <person name="Garner T.T."/>
            <person name="Garnes J."/>
            <person name="Gnirke A."/>
            <person name="Hawes A."/>
            <person name="Hernandez J."/>
            <person name="Hines S."/>
            <person name="Holder M."/>
            <person name="Hume J."/>
            <person name="Jhangiani S.N."/>
            <person name="Joshi V."/>
            <person name="Khan Z.M."/>
            <person name="Jackson L."/>
            <person name="Kovar C."/>
            <person name="Kowis A."/>
            <person name="Lee S."/>
            <person name="Lewis L.R."/>
            <person name="Margolis J."/>
            <person name="Morgan M."/>
            <person name="Nazareth L.V."/>
            <person name="Nguyen N."/>
            <person name="Okwuonu G."/>
            <person name="Parker D."/>
            <person name="Richards S."/>
            <person name="Ruiz S.J."/>
            <person name="Santibanez J."/>
            <person name="Savard J."/>
            <person name="Scherer S.E."/>
            <person name="Schneider B."/>
            <person name="Sodergren E."/>
            <person name="Tautz D."/>
            <person name="Vattahil S."/>
            <person name="Villasana D."/>
            <person name="White C.S."/>
            <person name="Wright R."/>
            <person name="Park Y."/>
            <person name="Beeman R.W."/>
            <person name="Lord J."/>
            <person name="Oppert B."/>
            <person name="Lorenzen M."/>
            <person name="Brown S."/>
            <person name="Wang L."/>
            <person name="Savard J."/>
            <person name="Tautz D."/>
            <person name="Richards S."/>
            <person name="Weinstock G."/>
            <person name="Gibbs R.A."/>
            <person name="Liu Y."/>
            <person name="Worley K."/>
            <person name="Weinstock G."/>
            <person name="Elsik C.G."/>
            <person name="Reese J.T."/>
            <person name="Elhaik E."/>
            <person name="Landan G."/>
            <person name="Graur D."/>
            <person name="Arensburger P."/>
            <person name="Atkinson P."/>
            <person name="Beeman R.W."/>
            <person name="Beidler J."/>
            <person name="Brown S.J."/>
            <person name="Demuth J.P."/>
            <person name="Drury D.W."/>
            <person name="Du Y.Z."/>
            <person name="Fujiwara H."/>
            <person name="Lorenzen M."/>
            <person name="Maselli V."/>
            <person name="Osanai M."/>
            <person name="Park Y."/>
            <person name="Robertson H.M."/>
            <person name="Tu Z."/>
            <person name="Wang J.J."/>
            <person name="Wang S."/>
            <person name="Richards S."/>
            <person name="Song H."/>
            <person name="Zhang L."/>
            <person name="Sodergren E."/>
            <person name="Werner D."/>
            <person name="Stanke M."/>
            <person name="Morgenstern B."/>
            <person name="Solovyev V."/>
            <person name="Kosarev P."/>
            <person name="Brown G."/>
            <person name="Chen H.C."/>
            <person name="Ermolaeva O."/>
            <person name="Hlavina W."/>
            <person name="Kapustin Y."/>
            <person name="Kiryutin B."/>
            <person name="Kitts P."/>
            <person name="Maglott D."/>
            <person name="Pruitt K."/>
            <person name="Sapojnikov V."/>
            <person name="Souvorov A."/>
            <person name="Mackey A.J."/>
            <person name="Waterhouse R.M."/>
            <person name="Wyder S."/>
            <person name="Zdobnov E.M."/>
            <person name="Zdobnov E.M."/>
            <person name="Wyder S."/>
            <person name="Kriventseva E.V."/>
            <person name="Kadowaki T."/>
            <person name="Bork P."/>
            <person name="Aranda M."/>
            <person name="Bao R."/>
            <person name="Beermann A."/>
            <person name="Berns N."/>
            <person name="Bolognesi R."/>
            <person name="Bonneton F."/>
            <person name="Bopp D."/>
            <person name="Brown S.J."/>
            <person name="Bucher G."/>
            <person name="Butts T."/>
            <person name="Chaumot A."/>
            <person name="Denell R.E."/>
            <person name="Ferrier D.E."/>
            <person name="Friedrich M."/>
            <person name="Gordon C.M."/>
            <person name="Jindra M."/>
            <person name="Klingler M."/>
            <person name="Lan Q."/>
            <person name="Lattorff H.M."/>
            <person name="Laudet V."/>
            <person name="von Levetsow C."/>
            <person name="Liu Z."/>
            <person name="Lutz R."/>
            <person name="Lynch J.A."/>
            <person name="da Fonseca R.N."/>
            <person name="Posnien N."/>
            <person name="Reuter R."/>
            <person name="Roth S."/>
            <person name="Savard J."/>
            <person name="Schinko J.B."/>
            <person name="Schmitt C."/>
            <person name="Schoppmeier M."/>
            <person name="Schroder R."/>
            <person name="Shippy T.D."/>
            <person name="Simonnet F."/>
            <person name="Marques-Souza H."/>
            <person name="Tautz D."/>
            <person name="Tomoyasu Y."/>
            <person name="Trauner J."/>
            <person name="Van der Zee M."/>
            <person name="Vervoort M."/>
            <person name="Wittkopp N."/>
            <person name="Wimmer E.A."/>
            <person name="Yang X."/>
            <person name="Jones A.K."/>
            <person name="Sattelle D.B."/>
            <person name="Ebert P.R."/>
            <person name="Nelson D."/>
            <person name="Scott J.G."/>
            <person name="Beeman R.W."/>
            <person name="Muthukrishnan S."/>
            <person name="Kramer K.J."/>
            <person name="Arakane Y."/>
            <person name="Beeman R.W."/>
            <person name="Zhu Q."/>
            <person name="Hogenkamp D."/>
            <person name="Dixit R."/>
            <person name="Oppert B."/>
            <person name="Jiang H."/>
            <person name="Zou Z."/>
            <person name="Marshall J."/>
            <person name="Elpidina E."/>
            <person name="Vinokurov K."/>
            <person name="Oppert C."/>
            <person name="Zou Z."/>
            <person name="Evans J."/>
            <person name="Lu Z."/>
            <person name="Zhao P."/>
            <person name="Sumathipala N."/>
            <person name="Altincicek B."/>
            <person name="Vilcinskas A."/>
            <person name="Williams M."/>
            <person name="Hultmark D."/>
            <person name="Hetru C."/>
            <person name="Jiang H."/>
            <person name="Grimmelikhuijzen C.J."/>
            <person name="Hauser F."/>
            <person name="Cazzamali G."/>
            <person name="Williamson M."/>
            <person name="Park Y."/>
            <person name="Li B."/>
            <person name="Tanaka Y."/>
            <person name="Predel R."/>
            <person name="Neupert S."/>
            <person name="Schachtner J."/>
            <person name="Verleyen P."/>
            <person name="Raible F."/>
            <person name="Bork P."/>
            <person name="Friedrich M."/>
            <person name="Walden K.K."/>
            <person name="Robertson H.M."/>
            <person name="Angeli S."/>
            <person name="Foret S."/>
            <person name="Bucher G."/>
            <person name="Schuetz S."/>
            <person name="Maleszka R."/>
            <person name="Wimmer E.A."/>
            <person name="Beeman R.W."/>
            <person name="Lorenzen M."/>
            <person name="Tomoyasu Y."/>
            <person name="Miller S.C."/>
            <person name="Grossmann D."/>
            <person name="Bucher G."/>
        </authorList>
    </citation>
    <scope>NUCLEOTIDE SEQUENCE [LARGE SCALE GENOMIC DNA]</scope>
    <source>
        <strain evidence="2 3">Georgia GA2</strain>
    </source>
</reference>
<dbReference type="AlphaFoldDB" id="D7GXJ9"/>
<proteinExistence type="predicted"/>
<dbReference type="EMBL" id="KQ972353">
    <property type="protein sequence ID" value="EFA13357.1"/>
    <property type="molecule type" value="Genomic_DNA"/>
</dbReference>
<sequence length="22" mass="2706">MFSVHLTLYIVQTKYDVHKVRK</sequence>
<keyword evidence="3" id="KW-1185">Reference proteome</keyword>
<organism evidence="2 3">
    <name type="scientific">Tribolium castaneum</name>
    <name type="common">Red flour beetle</name>
    <dbReference type="NCBI Taxonomy" id="7070"/>
    <lineage>
        <taxon>Eukaryota</taxon>
        <taxon>Metazoa</taxon>
        <taxon>Ecdysozoa</taxon>
        <taxon>Arthropoda</taxon>
        <taxon>Hexapoda</taxon>
        <taxon>Insecta</taxon>
        <taxon>Pterygota</taxon>
        <taxon>Neoptera</taxon>
        <taxon>Endopterygota</taxon>
        <taxon>Coleoptera</taxon>
        <taxon>Polyphaga</taxon>
        <taxon>Cucujiformia</taxon>
        <taxon>Tenebrionidae</taxon>
        <taxon>Tenebrionidae incertae sedis</taxon>
        <taxon>Tribolium</taxon>
    </lineage>
</organism>
<gene>
    <name evidence="2" type="primary">GLEAN_15997</name>
    <name evidence="1" type="synonym">GLEAN_05024</name>
    <name evidence="1" type="ORF">TcasGA2_TC005024</name>
    <name evidence="2" type="ORF">TcasGA2_TC015997</name>
</gene>
<evidence type="ECO:0000313" key="1">
    <source>
        <dbReference type="EMBL" id="EFA13357.1"/>
    </source>
</evidence>
<accession>D7GXJ9</accession>
<name>D7GXJ9_TRICA</name>
<evidence type="ECO:0000313" key="2">
    <source>
        <dbReference type="EMBL" id="EFA13417.1"/>
    </source>
</evidence>
<protein>
    <submittedName>
        <fullName evidence="2">Uncharacterized protein</fullName>
    </submittedName>
</protein>
<dbReference type="InParanoid" id="D7GXJ9"/>
<dbReference type="HOGENOM" id="CLU_3425305_0_0_1"/>
<dbReference type="EMBL" id="KQ972622">
    <property type="protein sequence ID" value="EFA13417.1"/>
    <property type="molecule type" value="Genomic_DNA"/>
</dbReference>
<evidence type="ECO:0000313" key="3">
    <source>
        <dbReference type="Proteomes" id="UP000007266"/>
    </source>
</evidence>